<dbReference type="PANTHER" id="PTHR35395:SF1">
    <property type="entry name" value="DUF6536 DOMAIN-CONTAINING PROTEIN"/>
    <property type="match status" value="1"/>
</dbReference>
<dbReference type="STRING" id="236234.A0A1J9RDQ9"/>
<feature type="transmembrane region" description="Helical" evidence="2">
    <location>
        <begin position="203"/>
        <end position="220"/>
    </location>
</feature>
<dbReference type="PANTHER" id="PTHR35395">
    <property type="entry name" value="DUF6536 DOMAIN-CONTAINING PROTEIN"/>
    <property type="match status" value="1"/>
</dbReference>
<feature type="compositionally biased region" description="Low complexity" evidence="1">
    <location>
        <begin position="23"/>
        <end position="34"/>
    </location>
</feature>
<dbReference type="GeneID" id="31016024"/>
<feature type="transmembrane region" description="Helical" evidence="2">
    <location>
        <begin position="685"/>
        <end position="704"/>
    </location>
</feature>
<feature type="compositionally biased region" description="Polar residues" evidence="1">
    <location>
        <begin position="41"/>
        <end position="53"/>
    </location>
</feature>
<feature type="transmembrane region" description="Helical" evidence="2">
    <location>
        <begin position="90"/>
        <end position="112"/>
    </location>
</feature>
<feature type="transmembrane region" description="Helical" evidence="2">
    <location>
        <begin position="747"/>
        <end position="768"/>
    </location>
</feature>
<dbReference type="OrthoDB" id="5429634at2759"/>
<evidence type="ECO:0000256" key="1">
    <source>
        <dbReference type="SAM" id="MobiDB-lite"/>
    </source>
</evidence>
<keyword evidence="2" id="KW-0812">Transmembrane</keyword>
<keyword evidence="2" id="KW-1133">Transmembrane helix</keyword>
<dbReference type="RefSeq" id="XP_020134283.1">
    <property type="nucleotide sequence ID" value="XM_020275763.1"/>
</dbReference>
<name>A0A1J9RDQ9_9PEZI</name>
<dbReference type="InterPro" id="IPR046623">
    <property type="entry name" value="DUF6536"/>
</dbReference>
<comment type="caution">
    <text evidence="4">The sequence shown here is derived from an EMBL/GenBank/DDBJ whole genome shotgun (WGS) entry which is preliminary data.</text>
</comment>
<accession>A0A1J9RDQ9</accession>
<feature type="region of interest" description="Disordered" evidence="1">
    <location>
        <begin position="1"/>
        <end position="74"/>
    </location>
</feature>
<evidence type="ECO:0000256" key="2">
    <source>
        <dbReference type="SAM" id="Phobius"/>
    </source>
</evidence>
<reference evidence="4 5" key="1">
    <citation type="submission" date="2016-10" db="EMBL/GenBank/DDBJ databases">
        <title>Proteomics and genomics reveal pathogen-plant mechanisms compatible with a hemibiotrophic lifestyle of Diplodia corticola.</title>
        <authorList>
            <person name="Fernandes I."/>
            <person name="De Jonge R."/>
            <person name="Van De Peer Y."/>
            <person name="Devreese B."/>
            <person name="Alves A."/>
            <person name="Esteves A.C."/>
        </authorList>
    </citation>
    <scope>NUCLEOTIDE SEQUENCE [LARGE SCALE GENOMIC DNA]</scope>
    <source>
        <strain evidence="4 5">CBS 112549</strain>
    </source>
</reference>
<organism evidence="4 5">
    <name type="scientific">Diplodia corticola</name>
    <dbReference type="NCBI Taxonomy" id="236234"/>
    <lineage>
        <taxon>Eukaryota</taxon>
        <taxon>Fungi</taxon>
        <taxon>Dikarya</taxon>
        <taxon>Ascomycota</taxon>
        <taxon>Pezizomycotina</taxon>
        <taxon>Dothideomycetes</taxon>
        <taxon>Dothideomycetes incertae sedis</taxon>
        <taxon>Botryosphaeriales</taxon>
        <taxon>Botryosphaeriaceae</taxon>
        <taxon>Diplodia</taxon>
    </lineage>
</organism>
<dbReference type="AlphaFoldDB" id="A0A1J9RDQ9"/>
<evidence type="ECO:0000259" key="3">
    <source>
        <dbReference type="Pfam" id="PF20163"/>
    </source>
</evidence>
<gene>
    <name evidence="4" type="ORF">BKCO1_400095</name>
</gene>
<keyword evidence="2" id="KW-0472">Membrane</keyword>
<feature type="transmembrane region" description="Helical" evidence="2">
    <location>
        <begin position="634"/>
        <end position="654"/>
    </location>
</feature>
<proteinExistence type="predicted"/>
<feature type="transmembrane region" description="Helical" evidence="2">
    <location>
        <begin position="558"/>
        <end position="580"/>
    </location>
</feature>
<evidence type="ECO:0000313" key="4">
    <source>
        <dbReference type="EMBL" id="OJD38672.1"/>
    </source>
</evidence>
<evidence type="ECO:0000313" key="5">
    <source>
        <dbReference type="Proteomes" id="UP000183809"/>
    </source>
</evidence>
<keyword evidence="5" id="KW-1185">Reference proteome</keyword>
<dbReference type="Pfam" id="PF20163">
    <property type="entry name" value="DUF6536"/>
    <property type="match status" value="1"/>
</dbReference>
<dbReference type="EMBL" id="MNUE01000004">
    <property type="protein sequence ID" value="OJD38672.1"/>
    <property type="molecule type" value="Genomic_DNA"/>
</dbReference>
<sequence length="848" mass="91607">MNEANPSMELLSVDPRSHAYEPSSRSSSSSGSSRGAKDEGSSLSFQDQGNSGPSDDDRDALLQNRSSSLRPHVKRPFAPLTRRLPSGWRFGVTVGAALSVCTLITNVVALAVTSSMADRAYGHQSSVATIRKGDCSEMEHLQLGIHLAINIVSTLLLGASNYCMQCLSAPTRADVDRAHRRATWLDIGVPSLKNFQFIRPIKILFWCLLALSSVPLHLLYNSTFFLSITNNSYEVYFATEDFQRDGWFDTHAFLSDDRSIAVATTNGTQGNVSGLYPYMPPYHIQSRIKDLGVSENGSFFERLENADCIQEYAKTPLHDRRNLVLVTSTLPRENQQMDMVVEDSYMPDSNLSSKCESNSSLPIVSIDDRLVSCADNSTLLSISPYTSYTVASSSDGYSVTNWFNWMCSQNSSYTWDESRHISLCKDGYWQQVRSNASEWTVWGFKIDYCISEKMENGCALNVAKNLLIVVIVFNAVKSVVLITVALKITDSPLITIGDAAASFIRDRDPTTRGMCLLTKADFSQPSTKAARLSRKPLPPRVYEPGRKRKGLAAGKTRWALAGTLYLICLTAVLGLLGYGVQQLKTKYDRGDFASLWELGLGTAGPYNLITGWRLPSSGDAAIVSTVLIANLPQALLSAVYFLANALVTNLSLAAEWSRYAARRAALRVSHPARGSAQRSTYFLQIPYRLALPLALFSSLLHWLVSQSIFIVKVDGADPAGGTDPWHVASSASGSDAVSTVTCGYSPVGMMATALAAVLLVAFAAALGARRLAPGVPLAGSCSAAIAAACHAPEGADEARPLMWGVVPGVEFDGQQTSTGGGGHDAVKVGHCALSDGPVDMPVAGNMYA</sequence>
<protein>
    <recommendedName>
        <fullName evidence="3">DUF6536 domain-containing protein</fullName>
    </recommendedName>
</protein>
<feature type="domain" description="DUF6536" evidence="3">
    <location>
        <begin position="88"/>
        <end position="243"/>
    </location>
</feature>
<dbReference type="Proteomes" id="UP000183809">
    <property type="component" value="Unassembled WGS sequence"/>
</dbReference>